<gene>
    <name evidence="1" type="ORF">UY27_C0007G0008</name>
</gene>
<protein>
    <submittedName>
        <fullName evidence="1">Uncharacterized protein</fullName>
    </submittedName>
</protein>
<evidence type="ECO:0000313" key="2">
    <source>
        <dbReference type="Proteomes" id="UP000034661"/>
    </source>
</evidence>
<sequence length="312" mass="36672">MSAELRFNYDIGQVVTAMKDIKAETLTHLGEVDADAWRVDGSYPIRGYDDGAFYHYDFWDFINGSRTFKELLERRPRGERNVLDLFGSGFFLQSTPIAFNQLIGVRLQNVDQYFVRQAERELSYGGKSTQSFIDLPNRTMIYGDLYRRKTWNEIRTTMQKRKIKSFDLITCRPEGAFNMFRMFEDKPSSGRRLRELAPIFVPLLDRAYRLLSRNDGELFTQLPRFLDEDHYKLVNSHPVDRQVIYALQQLRKTPGITVEYKRDTGWLTEIPYLMHIVKHRNAPESLITQTPGTDGTHTSENPLEFLQELFWR</sequence>
<dbReference type="EMBL" id="LCPJ01000007">
    <property type="protein sequence ID" value="KKU95840.1"/>
    <property type="molecule type" value="Genomic_DNA"/>
</dbReference>
<name>A0A0G1XND0_9BACT</name>
<reference evidence="1 2" key="1">
    <citation type="journal article" date="2015" name="Nature">
        <title>rRNA introns, odd ribosomes, and small enigmatic genomes across a large radiation of phyla.</title>
        <authorList>
            <person name="Brown C.T."/>
            <person name="Hug L.A."/>
            <person name="Thomas B.C."/>
            <person name="Sharon I."/>
            <person name="Castelle C.J."/>
            <person name="Singh A."/>
            <person name="Wilkins M.J."/>
            <person name="Williams K.H."/>
            <person name="Banfield J.F."/>
        </authorList>
    </citation>
    <scope>NUCLEOTIDE SEQUENCE [LARGE SCALE GENOMIC DNA]</scope>
</reference>
<comment type="caution">
    <text evidence="1">The sequence shown here is derived from an EMBL/GenBank/DDBJ whole genome shotgun (WGS) entry which is preliminary data.</text>
</comment>
<dbReference type="AlphaFoldDB" id="A0A0G1XND0"/>
<accession>A0A0G1XND0</accession>
<proteinExistence type="predicted"/>
<organism evidence="1 2">
    <name type="scientific">Candidatus Gottesmanbacteria bacterium GW2011_GWA1_48_13</name>
    <dbReference type="NCBI Taxonomy" id="1618439"/>
    <lineage>
        <taxon>Bacteria</taxon>
        <taxon>Candidatus Gottesmaniibacteriota</taxon>
    </lineage>
</organism>
<dbReference type="Proteomes" id="UP000034661">
    <property type="component" value="Unassembled WGS sequence"/>
</dbReference>
<evidence type="ECO:0000313" key="1">
    <source>
        <dbReference type="EMBL" id="KKU95840.1"/>
    </source>
</evidence>